<name>A0A7V4XT29_9BACT</name>
<organism evidence="2">
    <name type="scientific">Acidobacterium capsulatum</name>
    <dbReference type="NCBI Taxonomy" id="33075"/>
    <lineage>
        <taxon>Bacteria</taxon>
        <taxon>Pseudomonadati</taxon>
        <taxon>Acidobacteriota</taxon>
        <taxon>Terriglobia</taxon>
        <taxon>Terriglobales</taxon>
        <taxon>Acidobacteriaceae</taxon>
        <taxon>Acidobacterium</taxon>
    </lineage>
</organism>
<evidence type="ECO:0000313" key="2">
    <source>
        <dbReference type="EMBL" id="HGY94654.1"/>
    </source>
</evidence>
<feature type="region of interest" description="Disordered" evidence="1">
    <location>
        <begin position="204"/>
        <end position="256"/>
    </location>
</feature>
<proteinExistence type="predicted"/>
<dbReference type="AlphaFoldDB" id="A0A7V4XT29"/>
<gene>
    <name evidence="2" type="ORF">ENW50_08245</name>
</gene>
<accession>A0A7V4XT29</accession>
<dbReference type="EMBL" id="DTKL01000052">
    <property type="protein sequence ID" value="HGY94654.1"/>
    <property type="molecule type" value="Genomic_DNA"/>
</dbReference>
<evidence type="ECO:0000256" key="1">
    <source>
        <dbReference type="SAM" id="MobiDB-lite"/>
    </source>
</evidence>
<dbReference type="InterPro" id="IPR018648">
    <property type="entry name" value="DUF2076"/>
</dbReference>
<comment type="caution">
    <text evidence="2">The sequence shown here is derived from an EMBL/GenBank/DDBJ whole genome shotgun (WGS) entry which is preliminary data.</text>
</comment>
<protein>
    <submittedName>
        <fullName evidence="2">DUF2076 domain-containing protein</fullName>
    </submittedName>
</protein>
<dbReference type="Pfam" id="PF09849">
    <property type="entry name" value="DUF2076"/>
    <property type="match status" value="1"/>
</dbReference>
<sequence length="256" mass="26485">MTQQEAQMLQQLVQQVESTQLNEKDPDAEALLKDTLGRDPDALYKLAQTVLVQDIALHQAQTRIRELIAQQQAPVSGTPQPACASSFLGGVLPQQSAAVPSSGTPAYQPVNAPPPAASAYPGQYAYQNPYPAQPSYVAPPSAGSSFLRSAATTAAGVAAGALAFEGIESIFHHGMGFGSPFGFGGGMPVEETVINNNYYDDPNTGGFAGQDMQSQGPFDSGNGSGLDTGLDQGFDGGSFDSGSFDGGGFDSNDDLI</sequence>
<reference evidence="2" key="1">
    <citation type="journal article" date="2020" name="mSystems">
        <title>Genome- and Community-Level Interaction Insights into Carbon Utilization and Element Cycling Functions of Hydrothermarchaeota in Hydrothermal Sediment.</title>
        <authorList>
            <person name="Zhou Z."/>
            <person name="Liu Y."/>
            <person name="Xu W."/>
            <person name="Pan J."/>
            <person name="Luo Z.H."/>
            <person name="Li M."/>
        </authorList>
    </citation>
    <scope>NUCLEOTIDE SEQUENCE [LARGE SCALE GENOMIC DNA]</scope>
    <source>
        <strain evidence="2">SpSt-855</strain>
    </source>
</reference>